<dbReference type="InterPro" id="IPR000719">
    <property type="entry name" value="Prot_kinase_dom"/>
</dbReference>
<dbReference type="Proteomes" id="UP000642094">
    <property type="component" value="Unassembled WGS sequence"/>
</dbReference>
<evidence type="ECO:0000256" key="8">
    <source>
        <dbReference type="ARBA" id="ARBA00048679"/>
    </source>
</evidence>
<dbReference type="Gene3D" id="1.10.510.10">
    <property type="entry name" value="Transferase(Phosphotransferase) domain 1"/>
    <property type="match status" value="1"/>
</dbReference>
<sequence length="651" mass="74346">MTTTKIILAGRYQIVKPLGGGGFGRTFLARDLQLPNQPACVVKQLRPKVQNEADLAIAKRLFDSEAKTLHNLGNHDQIPRLFAHFEQAGKFYLVQEFIEGYTLAQELSNGHTWSQKELILAMWDILQVLAFVHKSQVIHRDIKPANLIRRSRDRKIALIDFGAVKALSSDFSDFWEISEKDSKVANTIVIGSPVYTPSEQLGGNPQFCSDVYALGIMCLQSYTGLSLKELPKDPQTNEYLSALAVAKVNRPINTGIAAIIDKMLRYDYRQRFKDATETLQALEKLLKMGNTAPVTNQTAPAFQLEEPEGQLEVKSAFYMQRPPIETDCCEMMLRPGSLIRIKAPRQMGKSSLLSRTLSLAKFKGYQVAHLYFQQADSDIFDDLDLFLRWLCTSIALELDLDDNLEPYWQGVLGSKNKCTKYFQRYLLTARDSPLVLGLDDVDLIFQYPKISSDFFGLLRAWHEKAKNEDIWKKLRLVIVHSKEVYIPLNVNQSPFNVGLPIDLPEFNLSQITDLVYCHQLAWTPAQIEHLQKLTGGHPYLVRQALYQIARGRIDWENLLELAPTEEGIYADHLRRQLGILKEDPALLEVYQSLVQSAQPLQIDSQFAFKLRSIGLIKFSGNKVLPMCQLYYQYFRQYFRQNQNIQNQNISS</sequence>
<gene>
    <name evidence="11" type="ORF">H6F41_04425</name>
</gene>
<evidence type="ECO:0000256" key="2">
    <source>
        <dbReference type="ARBA" id="ARBA00022527"/>
    </source>
</evidence>
<feature type="domain" description="Protein kinase" evidence="10">
    <location>
        <begin position="12"/>
        <end position="286"/>
    </location>
</feature>
<comment type="catalytic activity">
    <reaction evidence="7">
        <text>L-threonyl-[protein] + ATP = O-phospho-L-threonyl-[protein] + ADP + H(+)</text>
        <dbReference type="Rhea" id="RHEA:46608"/>
        <dbReference type="Rhea" id="RHEA-COMP:11060"/>
        <dbReference type="Rhea" id="RHEA-COMP:11605"/>
        <dbReference type="ChEBI" id="CHEBI:15378"/>
        <dbReference type="ChEBI" id="CHEBI:30013"/>
        <dbReference type="ChEBI" id="CHEBI:30616"/>
        <dbReference type="ChEBI" id="CHEBI:61977"/>
        <dbReference type="ChEBI" id="CHEBI:456216"/>
        <dbReference type="EC" id="2.7.11.1"/>
    </reaction>
</comment>
<comment type="caution">
    <text evidence="11">The sequence shown here is derived from an EMBL/GenBank/DDBJ whole genome shotgun (WGS) entry which is preliminary data.</text>
</comment>
<keyword evidence="3" id="KW-0808">Transferase</keyword>
<protein>
    <recommendedName>
        <fullName evidence="1">non-specific serine/threonine protein kinase</fullName>
        <ecNumber evidence="1">2.7.11.1</ecNumber>
    </recommendedName>
</protein>
<feature type="binding site" evidence="9">
    <location>
        <position position="43"/>
    </location>
    <ligand>
        <name>ATP</name>
        <dbReference type="ChEBI" id="CHEBI:30616"/>
    </ligand>
</feature>
<dbReference type="SMART" id="SM00220">
    <property type="entry name" value="S_TKc"/>
    <property type="match status" value="1"/>
</dbReference>
<dbReference type="SUPFAM" id="SSF56112">
    <property type="entry name" value="Protein kinase-like (PK-like)"/>
    <property type="match status" value="1"/>
</dbReference>
<evidence type="ECO:0000256" key="7">
    <source>
        <dbReference type="ARBA" id="ARBA00047899"/>
    </source>
</evidence>
<evidence type="ECO:0000259" key="10">
    <source>
        <dbReference type="PROSITE" id="PS50011"/>
    </source>
</evidence>
<evidence type="ECO:0000256" key="9">
    <source>
        <dbReference type="PROSITE-ProRule" id="PRU10141"/>
    </source>
</evidence>
<dbReference type="SUPFAM" id="SSF52540">
    <property type="entry name" value="P-loop containing nucleoside triphosphate hydrolases"/>
    <property type="match status" value="1"/>
</dbReference>
<dbReference type="PROSITE" id="PS00107">
    <property type="entry name" value="PROTEIN_KINASE_ATP"/>
    <property type="match status" value="1"/>
</dbReference>
<evidence type="ECO:0000256" key="1">
    <source>
        <dbReference type="ARBA" id="ARBA00012513"/>
    </source>
</evidence>
<dbReference type="InterPro" id="IPR011009">
    <property type="entry name" value="Kinase-like_dom_sf"/>
</dbReference>
<evidence type="ECO:0000313" key="12">
    <source>
        <dbReference type="Proteomes" id="UP000642094"/>
    </source>
</evidence>
<comment type="catalytic activity">
    <reaction evidence="8">
        <text>L-seryl-[protein] + ATP = O-phospho-L-seryl-[protein] + ADP + H(+)</text>
        <dbReference type="Rhea" id="RHEA:17989"/>
        <dbReference type="Rhea" id="RHEA-COMP:9863"/>
        <dbReference type="Rhea" id="RHEA-COMP:11604"/>
        <dbReference type="ChEBI" id="CHEBI:15378"/>
        <dbReference type="ChEBI" id="CHEBI:29999"/>
        <dbReference type="ChEBI" id="CHEBI:30616"/>
        <dbReference type="ChEBI" id="CHEBI:83421"/>
        <dbReference type="ChEBI" id="CHEBI:456216"/>
        <dbReference type="EC" id="2.7.11.1"/>
    </reaction>
</comment>
<dbReference type="EMBL" id="JACJQB010000005">
    <property type="protein sequence ID" value="MBD2187391.1"/>
    <property type="molecule type" value="Genomic_DNA"/>
</dbReference>
<accession>A0ABR7ZTU5</accession>
<keyword evidence="6 9" id="KW-0067">ATP-binding</keyword>
<dbReference type="Pfam" id="PF14516">
    <property type="entry name" value="AAA_35"/>
    <property type="match status" value="1"/>
</dbReference>
<dbReference type="InterPro" id="IPR017441">
    <property type="entry name" value="Protein_kinase_ATP_BS"/>
</dbReference>
<dbReference type="CDD" id="cd14014">
    <property type="entry name" value="STKc_PknB_like"/>
    <property type="match status" value="1"/>
</dbReference>
<dbReference type="Gene3D" id="3.40.50.300">
    <property type="entry name" value="P-loop containing nucleotide triphosphate hydrolases"/>
    <property type="match status" value="1"/>
</dbReference>
<dbReference type="Pfam" id="PF00069">
    <property type="entry name" value="Pkinase"/>
    <property type="match status" value="1"/>
</dbReference>
<keyword evidence="4 9" id="KW-0547">Nucleotide-binding</keyword>
<evidence type="ECO:0000256" key="5">
    <source>
        <dbReference type="ARBA" id="ARBA00022777"/>
    </source>
</evidence>
<dbReference type="PANTHER" id="PTHR24363:SF0">
    <property type="entry name" value="SERINE_THREONINE KINASE LIKE DOMAIN CONTAINING 1"/>
    <property type="match status" value="1"/>
</dbReference>
<evidence type="ECO:0000256" key="4">
    <source>
        <dbReference type="ARBA" id="ARBA00022741"/>
    </source>
</evidence>
<proteinExistence type="predicted"/>
<organism evidence="11 12">
    <name type="scientific">Pseudanabaena mucicola FACHB-723</name>
    <dbReference type="NCBI Taxonomy" id="2692860"/>
    <lineage>
        <taxon>Bacteria</taxon>
        <taxon>Bacillati</taxon>
        <taxon>Cyanobacteriota</taxon>
        <taxon>Cyanophyceae</taxon>
        <taxon>Pseudanabaenales</taxon>
        <taxon>Pseudanabaenaceae</taxon>
        <taxon>Pseudanabaena</taxon>
    </lineage>
</organism>
<evidence type="ECO:0000256" key="6">
    <source>
        <dbReference type="ARBA" id="ARBA00022840"/>
    </source>
</evidence>
<dbReference type="PANTHER" id="PTHR24363">
    <property type="entry name" value="SERINE/THREONINE PROTEIN KINASE"/>
    <property type="match status" value="1"/>
</dbReference>
<keyword evidence="5" id="KW-0418">Kinase</keyword>
<dbReference type="RefSeq" id="WP_190402273.1">
    <property type="nucleotide sequence ID" value="NZ_JACJQB010000005.1"/>
</dbReference>
<keyword evidence="12" id="KW-1185">Reference proteome</keyword>
<evidence type="ECO:0000256" key="3">
    <source>
        <dbReference type="ARBA" id="ARBA00022679"/>
    </source>
</evidence>
<dbReference type="EC" id="2.7.11.1" evidence="1"/>
<dbReference type="InterPro" id="IPR027417">
    <property type="entry name" value="P-loop_NTPase"/>
</dbReference>
<evidence type="ECO:0000313" key="11">
    <source>
        <dbReference type="EMBL" id="MBD2187391.1"/>
    </source>
</evidence>
<keyword evidence="2" id="KW-0723">Serine/threonine-protein kinase</keyword>
<dbReference type="PROSITE" id="PS50011">
    <property type="entry name" value="PROTEIN_KINASE_DOM"/>
    <property type="match status" value="1"/>
</dbReference>
<dbReference type="Gene3D" id="3.30.200.20">
    <property type="entry name" value="Phosphorylase Kinase, domain 1"/>
    <property type="match status" value="1"/>
</dbReference>
<name>A0ABR7ZTU5_9CYAN</name>
<reference evidence="11 12" key="1">
    <citation type="journal article" date="2020" name="ISME J.">
        <title>Comparative genomics reveals insights into cyanobacterial evolution and habitat adaptation.</title>
        <authorList>
            <person name="Chen M.Y."/>
            <person name="Teng W.K."/>
            <person name="Zhao L."/>
            <person name="Hu C.X."/>
            <person name="Zhou Y.K."/>
            <person name="Han B.P."/>
            <person name="Song L.R."/>
            <person name="Shu W.S."/>
        </authorList>
    </citation>
    <scope>NUCLEOTIDE SEQUENCE [LARGE SCALE GENOMIC DNA]</scope>
    <source>
        <strain evidence="11 12">FACHB-723</strain>
    </source>
</reference>